<feature type="region of interest" description="Disordered" evidence="1">
    <location>
        <begin position="141"/>
        <end position="165"/>
    </location>
</feature>
<organism evidence="2 3">
    <name type="scientific">Sphingomonas lenta</name>
    <dbReference type="NCBI Taxonomy" id="1141887"/>
    <lineage>
        <taxon>Bacteria</taxon>
        <taxon>Pseudomonadati</taxon>
        <taxon>Pseudomonadota</taxon>
        <taxon>Alphaproteobacteria</taxon>
        <taxon>Sphingomonadales</taxon>
        <taxon>Sphingomonadaceae</taxon>
        <taxon>Sphingomonas</taxon>
    </lineage>
</organism>
<dbReference type="EMBL" id="NSLI01000005">
    <property type="protein sequence ID" value="PAX06533.1"/>
    <property type="molecule type" value="Genomic_DNA"/>
</dbReference>
<sequence length="555" mass="60041">MPMIERDGFDLHLSGPLRLLDARGRRVAIPSKRAMAMLAMLAAGRGERTRSWLQEKLWGARAEAQAQGSLRRELSNLKAVLARAGGGFVQSDHHRVWLDRERLRVHEDGAEAGGGGEFLEGFDLGGEEGFEDWLRTERAARAARRDAPAAAPAPSPPRGGASRALRRPSLAVVRFTGGADAPRREELADGVADEITVALSRFGTLRVLAAAPGDAAADYVLHGRVGLDEGRVRIWVRLVGPENRVVWTERFDETAADAFAVQDRLAVEVARQVDSAIEKEEMRRAVERPVDPDDAYAAYWRANALFRRWTRAALEEAVALCARAAELCPSHPWPHALSGFCRGVMLASGWSADLFAERARALGDADRALQLGSDDPSVLGYVAATLLVTGGEIEQARRVIERAAALGRGYPSLPFWQGWIELCSGDPRGGLEHLTAAAAINPRSAVRPFQQTGVGLCLLLLGRAGEALAPLEDSIHRMPDHPVTLAALAAALALLGRAEEAGIASERLRRVDPALLAPLIMRDPPLRQRWRDAIELAQSGAPPPSLRLVSAQVGM</sequence>
<evidence type="ECO:0008006" key="4">
    <source>
        <dbReference type="Google" id="ProtNLM"/>
    </source>
</evidence>
<dbReference type="InterPro" id="IPR036388">
    <property type="entry name" value="WH-like_DNA-bd_sf"/>
</dbReference>
<protein>
    <recommendedName>
        <fullName evidence="4">OmpR/PhoB-type domain-containing protein</fullName>
    </recommendedName>
</protein>
<dbReference type="AlphaFoldDB" id="A0A2A2SBD8"/>
<gene>
    <name evidence="2" type="ORF">CKY28_15370</name>
</gene>
<comment type="caution">
    <text evidence="2">The sequence shown here is derived from an EMBL/GenBank/DDBJ whole genome shotgun (WGS) entry which is preliminary data.</text>
</comment>
<name>A0A2A2SBD8_9SPHN</name>
<dbReference type="Gene3D" id="1.25.40.10">
    <property type="entry name" value="Tetratricopeptide repeat domain"/>
    <property type="match status" value="1"/>
</dbReference>
<reference evidence="3" key="1">
    <citation type="submission" date="2017-09" db="EMBL/GenBank/DDBJ databases">
        <authorList>
            <person name="Feng G."/>
            <person name="Zhu H."/>
        </authorList>
    </citation>
    <scope>NUCLEOTIDE SEQUENCE [LARGE SCALE GENOMIC DNA]</scope>
    <source>
        <strain evidence="3">1PNM-20</strain>
    </source>
</reference>
<dbReference type="InterPro" id="IPR011990">
    <property type="entry name" value="TPR-like_helical_dom_sf"/>
</dbReference>
<dbReference type="Gene3D" id="1.10.10.10">
    <property type="entry name" value="Winged helix-like DNA-binding domain superfamily/Winged helix DNA-binding domain"/>
    <property type="match status" value="1"/>
</dbReference>
<evidence type="ECO:0000313" key="2">
    <source>
        <dbReference type="EMBL" id="PAX06533.1"/>
    </source>
</evidence>
<evidence type="ECO:0000256" key="1">
    <source>
        <dbReference type="SAM" id="MobiDB-lite"/>
    </source>
</evidence>
<keyword evidence="3" id="KW-1185">Reference proteome</keyword>
<dbReference type="Proteomes" id="UP000218151">
    <property type="component" value="Unassembled WGS sequence"/>
</dbReference>
<evidence type="ECO:0000313" key="3">
    <source>
        <dbReference type="Proteomes" id="UP000218151"/>
    </source>
</evidence>
<accession>A0A2A2SBD8</accession>
<dbReference type="SUPFAM" id="SSF48452">
    <property type="entry name" value="TPR-like"/>
    <property type="match status" value="1"/>
</dbReference>
<proteinExistence type="predicted"/>